<feature type="domain" description="GHMP kinase N-terminal" evidence="15">
    <location>
        <begin position="66"/>
        <end position="147"/>
    </location>
</feature>
<dbReference type="InterPro" id="IPR006203">
    <property type="entry name" value="GHMP_knse_ATP-bd_CS"/>
</dbReference>
<dbReference type="SUPFAM" id="SSF55060">
    <property type="entry name" value="GHMP Kinase, C-terminal domain"/>
    <property type="match status" value="1"/>
</dbReference>
<dbReference type="Pfam" id="PF00288">
    <property type="entry name" value="GHMP_kinases_N"/>
    <property type="match status" value="1"/>
</dbReference>
<keyword evidence="10 14" id="KW-0418">Kinase</keyword>
<dbReference type="AlphaFoldDB" id="A0A7G5FEN2"/>
<evidence type="ECO:0000256" key="4">
    <source>
        <dbReference type="ARBA" id="ARBA00017858"/>
    </source>
</evidence>
<evidence type="ECO:0000256" key="13">
    <source>
        <dbReference type="ARBA" id="ARBA00049954"/>
    </source>
</evidence>
<comment type="similarity">
    <text evidence="2 14">Belongs to the GHMP kinase family. Homoserine kinase subfamily.</text>
</comment>
<sequence>MRQLSIGTTVHVRVPASSANLGPGFDTLGLALGLYDDLTAEVIAEGLELTIEGEGADILPRSEKHLVIKAIRLALAEAGVAAPGLKVHCVNRIPQSRGLGSSASAAVAGVALGNALAGNVLTQEQVVHLSATFEGHPDNSSASVLGGFVVSWTENNDGATEFKAVSVPPFPGLRATAIVPETYASTSEVRRVLPASVPHIDARFNVARCALLTHAIQHDPALLVEATRDRLHQGYRAKALPVTTQWVEKMRDRGLAAFVSGAGPTALALHVEDFPQDLREEALAAGLRVMDLDIVDGVQVTVEK</sequence>
<comment type="subcellular location">
    <subcellularLocation>
        <location evidence="14">Cytoplasm</location>
    </subcellularLocation>
</comment>
<accession>A0A7G5FEN2</accession>
<keyword evidence="11 14" id="KW-0067">ATP-binding</keyword>
<proteinExistence type="inferred from homology"/>
<keyword evidence="5 14" id="KW-0963">Cytoplasm</keyword>
<dbReference type="RefSeq" id="WP_182385879.1">
    <property type="nucleotide sequence ID" value="NZ_CP059833.1"/>
</dbReference>
<evidence type="ECO:0000256" key="12">
    <source>
        <dbReference type="ARBA" id="ARBA00049375"/>
    </source>
</evidence>
<feature type="binding site" evidence="14">
    <location>
        <begin position="94"/>
        <end position="104"/>
    </location>
    <ligand>
        <name>ATP</name>
        <dbReference type="ChEBI" id="CHEBI:30616"/>
    </ligand>
</feature>
<keyword evidence="7 14" id="KW-0808">Transferase</keyword>
<dbReference type="InterPro" id="IPR036554">
    <property type="entry name" value="GHMP_kinase_C_sf"/>
</dbReference>
<dbReference type="Gene3D" id="3.30.230.10">
    <property type="match status" value="1"/>
</dbReference>
<dbReference type="InterPro" id="IPR000870">
    <property type="entry name" value="Homoserine_kinase"/>
</dbReference>
<dbReference type="GO" id="GO:0004413">
    <property type="term" value="F:homoserine kinase activity"/>
    <property type="evidence" value="ECO:0007669"/>
    <property type="project" value="UniProtKB-UniRule"/>
</dbReference>
<evidence type="ECO:0000256" key="11">
    <source>
        <dbReference type="ARBA" id="ARBA00022840"/>
    </source>
</evidence>
<evidence type="ECO:0000256" key="6">
    <source>
        <dbReference type="ARBA" id="ARBA00022605"/>
    </source>
</evidence>
<dbReference type="GO" id="GO:0005737">
    <property type="term" value="C:cytoplasm"/>
    <property type="evidence" value="ECO:0007669"/>
    <property type="project" value="UniProtKB-SubCell"/>
</dbReference>
<dbReference type="SUPFAM" id="SSF54211">
    <property type="entry name" value="Ribosomal protein S5 domain 2-like"/>
    <property type="match status" value="1"/>
</dbReference>
<keyword evidence="9 14" id="KW-0547">Nucleotide-binding</keyword>
<name>A0A7G5FEN2_9CORY</name>
<comment type="pathway">
    <text evidence="1 14">Amino-acid biosynthesis; L-threonine biosynthesis; L-threonine from L-aspartate: step 4/5.</text>
</comment>
<dbReference type="InterPro" id="IPR014721">
    <property type="entry name" value="Ribsml_uS5_D2-typ_fold_subgr"/>
</dbReference>
<dbReference type="Gene3D" id="3.30.70.890">
    <property type="entry name" value="GHMP kinase, C-terminal domain"/>
    <property type="match status" value="1"/>
</dbReference>
<dbReference type="NCBIfam" id="TIGR00191">
    <property type="entry name" value="thrB"/>
    <property type="match status" value="1"/>
</dbReference>
<reference evidence="16 17" key="1">
    <citation type="submission" date="2020-07" db="EMBL/GenBank/DDBJ databases">
        <title>non toxigenic Corynebacterium sp. nov from a clinical source.</title>
        <authorList>
            <person name="Bernier A.-M."/>
            <person name="Bernard K."/>
        </authorList>
    </citation>
    <scope>NUCLEOTIDE SEQUENCE [LARGE SCALE GENOMIC DNA]</scope>
    <source>
        <strain evidence="17">NML 93-0612</strain>
    </source>
</reference>
<comment type="catalytic activity">
    <reaction evidence="12 14">
        <text>L-homoserine + ATP = O-phospho-L-homoserine + ADP + H(+)</text>
        <dbReference type="Rhea" id="RHEA:13985"/>
        <dbReference type="ChEBI" id="CHEBI:15378"/>
        <dbReference type="ChEBI" id="CHEBI:30616"/>
        <dbReference type="ChEBI" id="CHEBI:57476"/>
        <dbReference type="ChEBI" id="CHEBI:57590"/>
        <dbReference type="ChEBI" id="CHEBI:456216"/>
        <dbReference type="EC" id="2.7.1.39"/>
    </reaction>
</comment>
<dbReference type="Proteomes" id="UP000515570">
    <property type="component" value="Chromosome"/>
</dbReference>
<protein>
    <recommendedName>
        <fullName evidence="4 14">Homoserine kinase</fullName>
        <shortName evidence="14">HK</shortName>
        <shortName evidence="14">HSK</shortName>
        <ecNumber evidence="3 14">2.7.1.39</ecNumber>
    </recommendedName>
</protein>
<evidence type="ECO:0000256" key="2">
    <source>
        <dbReference type="ARBA" id="ARBA00007370"/>
    </source>
</evidence>
<evidence type="ECO:0000256" key="9">
    <source>
        <dbReference type="ARBA" id="ARBA00022741"/>
    </source>
</evidence>
<evidence type="ECO:0000256" key="3">
    <source>
        <dbReference type="ARBA" id="ARBA00012078"/>
    </source>
</evidence>
<dbReference type="HAMAP" id="MF_00384">
    <property type="entry name" value="Homoser_kinase"/>
    <property type="match status" value="1"/>
</dbReference>
<gene>
    <name evidence="14" type="primary">thrB</name>
    <name evidence="16" type="ORF">HW450_12210</name>
</gene>
<dbReference type="UniPathway" id="UPA00050">
    <property type="reaction ID" value="UER00064"/>
</dbReference>
<evidence type="ECO:0000256" key="5">
    <source>
        <dbReference type="ARBA" id="ARBA00022490"/>
    </source>
</evidence>
<dbReference type="GO" id="GO:0009088">
    <property type="term" value="P:threonine biosynthetic process"/>
    <property type="evidence" value="ECO:0007669"/>
    <property type="project" value="UniProtKB-UniRule"/>
</dbReference>
<dbReference type="PANTHER" id="PTHR20861:SF1">
    <property type="entry name" value="HOMOSERINE KINASE"/>
    <property type="match status" value="1"/>
</dbReference>
<dbReference type="PIRSF" id="PIRSF000676">
    <property type="entry name" value="Homoser_kin"/>
    <property type="match status" value="1"/>
</dbReference>
<evidence type="ECO:0000256" key="10">
    <source>
        <dbReference type="ARBA" id="ARBA00022777"/>
    </source>
</evidence>
<evidence type="ECO:0000256" key="1">
    <source>
        <dbReference type="ARBA" id="ARBA00005015"/>
    </source>
</evidence>
<dbReference type="PRINTS" id="PR00958">
    <property type="entry name" value="HOMSERKINASE"/>
</dbReference>
<keyword evidence="8 14" id="KW-0791">Threonine biosynthesis</keyword>
<evidence type="ECO:0000313" key="17">
    <source>
        <dbReference type="Proteomes" id="UP000515570"/>
    </source>
</evidence>
<organism evidence="16 17">
    <name type="scientific">Corynebacterium hindlerae</name>
    <dbReference type="NCBI Taxonomy" id="699041"/>
    <lineage>
        <taxon>Bacteria</taxon>
        <taxon>Bacillati</taxon>
        <taxon>Actinomycetota</taxon>
        <taxon>Actinomycetes</taxon>
        <taxon>Mycobacteriales</taxon>
        <taxon>Corynebacteriaceae</taxon>
        <taxon>Corynebacterium</taxon>
    </lineage>
</organism>
<comment type="function">
    <text evidence="13 14">Catalyzes the ATP-dependent phosphorylation of L-homoserine to L-homoserine phosphate.</text>
</comment>
<dbReference type="EC" id="2.7.1.39" evidence="3 14"/>
<evidence type="ECO:0000313" key="16">
    <source>
        <dbReference type="EMBL" id="QMV85073.1"/>
    </source>
</evidence>
<dbReference type="GO" id="GO:0005524">
    <property type="term" value="F:ATP binding"/>
    <property type="evidence" value="ECO:0007669"/>
    <property type="project" value="UniProtKB-UniRule"/>
</dbReference>
<dbReference type="InterPro" id="IPR020568">
    <property type="entry name" value="Ribosomal_Su5_D2-typ_SF"/>
</dbReference>
<keyword evidence="17" id="KW-1185">Reference proteome</keyword>
<dbReference type="PROSITE" id="PS00627">
    <property type="entry name" value="GHMP_KINASES_ATP"/>
    <property type="match status" value="1"/>
</dbReference>
<dbReference type="EMBL" id="CP059833">
    <property type="protein sequence ID" value="QMV85073.1"/>
    <property type="molecule type" value="Genomic_DNA"/>
</dbReference>
<evidence type="ECO:0000256" key="14">
    <source>
        <dbReference type="HAMAP-Rule" id="MF_00384"/>
    </source>
</evidence>
<evidence type="ECO:0000256" key="8">
    <source>
        <dbReference type="ARBA" id="ARBA00022697"/>
    </source>
</evidence>
<evidence type="ECO:0000259" key="15">
    <source>
        <dbReference type="Pfam" id="PF00288"/>
    </source>
</evidence>
<evidence type="ECO:0000256" key="7">
    <source>
        <dbReference type="ARBA" id="ARBA00022679"/>
    </source>
</evidence>
<dbReference type="PANTHER" id="PTHR20861">
    <property type="entry name" value="HOMOSERINE/4-DIPHOSPHOCYTIDYL-2-C-METHYL-D-ERYTHRITOL KINASE"/>
    <property type="match status" value="1"/>
</dbReference>
<dbReference type="InterPro" id="IPR006204">
    <property type="entry name" value="GHMP_kinase_N_dom"/>
</dbReference>
<keyword evidence="6 14" id="KW-0028">Amino-acid biosynthesis</keyword>